<evidence type="ECO:0008006" key="3">
    <source>
        <dbReference type="Google" id="ProtNLM"/>
    </source>
</evidence>
<dbReference type="Proteomes" id="UP000431264">
    <property type="component" value="Unassembled WGS sequence"/>
</dbReference>
<proteinExistence type="predicted"/>
<comment type="caution">
    <text evidence="1">The sequence shown here is derived from an EMBL/GenBank/DDBJ whole genome shotgun (WGS) entry which is preliminary data.</text>
</comment>
<dbReference type="AlphaFoldDB" id="A0A6I4IV94"/>
<protein>
    <recommendedName>
        <fullName evidence="3">Lipoprotein</fullName>
    </recommendedName>
</protein>
<accession>A0A6I4IV94</accession>
<dbReference type="PROSITE" id="PS51257">
    <property type="entry name" value="PROKAR_LIPOPROTEIN"/>
    <property type="match status" value="1"/>
</dbReference>
<evidence type="ECO:0000313" key="2">
    <source>
        <dbReference type="Proteomes" id="UP000431264"/>
    </source>
</evidence>
<organism evidence="1 2">
    <name type="scientific">Flavobacterium profundi</name>
    <dbReference type="NCBI Taxonomy" id="1774945"/>
    <lineage>
        <taxon>Bacteria</taxon>
        <taxon>Pseudomonadati</taxon>
        <taxon>Bacteroidota</taxon>
        <taxon>Flavobacteriia</taxon>
        <taxon>Flavobacteriales</taxon>
        <taxon>Flavobacteriaceae</taxon>
        <taxon>Flavobacterium</taxon>
    </lineage>
</organism>
<keyword evidence="2" id="KW-1185">Reference proteome</keyword>
<name>A0A6I4IV94_9FLAO</name>
<dbReference type="EMBL" id="WQLW01000016">
    <property type="protein sequence ID" value="MVO10862.1"/>
    <property type="molecule type" value="Genomic_DNA"/>
</dbReference>
<reference evidence="2" key="1">
    <citation type="submission" date="2019-05" db="EMBL/GenBank/DDBJ databases">
        <title>Flavobacterium profundi sp. nov., isolated from a deep-sea seamount.</title>
        <authorList>
            <person name="Zhang D.-C."/>
        </authorList>
    </citation>
    <scope>NUCLEOTIDE SEQUENCE [LARGE SCALE GENOMIC DNA]</scope>
    <source>
        <strain evidence="2">TP390</strain>
    </source>
</reference>
<sequence>MKKILSYVVFLLLLISCHNHERKHTVSTRGEKLFSDSIANENEFVADWLSYYKALDTSFSFTKFKLIKKDTLHKIKGTVLGSFDPKFDTIYSRFLRYDKSRTKYIDFDSYNWALDENNIITEIDQEIDLVNLEDKSVERIAFRGPLQWVEEAYWKNNSTVFLLENTTENKPVITEIDLVMNQVYVYEYHSSLQFKSEYFKNRLAKLGFYF</sequence>
<dbReference type="RefSeq" id="WP_140999281.1">
    <property type="nucleotide sequence ID" value="NZ_VDCZ01000016.1"/>
</dbReference>
<evidence type="ECO:0000313" key="1">
    <source>
        <dbReference type="EMBL" id="MVO10862.1"/>
    </source>
</evidence>
<gene>
    <name evidence="1" type="ORF">GOQ30_16950</name>
</gene>
<dbReference type="OrthoDB" id="1450187at2"/>